<keyword evidence="1" id="KW-0472">Membrane</keyword>
<protein>
    <submittedName>
        <fullName evidence="2">Uncharacterized protein</fullName>
    </submittedName>
</protein>
<gene>
    <name evidence="2" type="ORF">AABB24_024204</name>
</gene>
<dbReference type="PANTHER" id="PTHR37180:SF2">
    <property type="entry name" value="PRECURSOR OF CEP14"/>
    <property type="match status" value="1"/>
</dbReference>
<feature type="transmembrane region" description="Helical" evidence="1">
    <location>
        <begin position="63"/>
        <end position="82"/>
    </location>
</feature>
<reference evidence="2 3" key="1">
    <citation type="submission" date="2024-05" db="EMBL/GenBank/DDBJ databases">
        <title>De novo assembly of an allotetraploid wild potato.</title>
        <authorList>
            <person name="Hosaka A.J."/>
        </authorList>
    </citation>
    <scope>NUCLEOTIDE SEQUENCE [LARGE SCALE GENOMIC DNA]</scope>
    <source>
        <tissue evidence="2">Young leaves</tissue>
    </source>
</reference>
<feature type="transmembrane region" description="Helical" evidence="1">
    <location>
        <begin position="7"/>
        <end position="26"/>
    </location>
</feature>
<evidence type="ECO:0000256" key="1">
    <source>
        <dbReference type="SAM" id="Phobius"/>
    </source>
</evidence>
<accession>A0ABD2SMP7</accession>
<evidence type="ECO:0000313" key="3">
    <source>
        <dbReference type="Proteomes" id="UP001627284"/>
    </source>
</evidence>
<dbReference type="PANTHER" id="PTHR37180">
    <property type="entry name" value="PRECURSOR OF CEP14"/>
    <property type="match status" value="1"/>
</dbReference>
<organism evidence="2 3">
    <name type="scientific">Solanum stoloniferum</name>
    <dbReference type="NCBI Taxonomy" id="62892"/>
    <lineage>
        <taxon>Eukaryota</taxon>
        <taxon>Viridiplantae</taxon>
        <taxon>Streptophyta</taxon>
        <taxon>Embryophyta</taxon>
        <taxon>Tracheophyta</taxon>
        <taxon>Spermatophyta</taxon>
        <taxon>Magnoliopsida</taxon>
        <taxon>eudicotyledons</taxon>
        <taxon>Gunneridae</taxon>
        <taxon>Pentapetalae</taxon>
        <taxon>asterids</taxon>
        <taxon>lamiids</taxon>
        <taxon>Solanales</taxon>
        <taxon>Solanaceae</taxon>
        <taxon>Solanoideae</taxon>
        <taxon>Solaneae</taxon>
        <taxon>Solanum</taxon>
    </lineage>
</organism>
<evidence type="ECO:0000313" key="2">
    <source>
        <dbReference type="EMBL" id="KAL3345139.1"/>
    </source>
</evidence>
<proteinExistence type="predicted"/>
<name>A0ABD2SMP7_9SOLN</name>
<keyword evidence="1" id="KW-1133">Transmembrane helix</keyword>
<dbReference type="Proteomes" id="UP001627284">
    <property type="component" value="Unassembled WGS sequence"/>
</dbReference>
<keyword evidence="3" id="KW-1185">Reference proteome</keyword>
<feature type="non-terminal residue" evidence="2">
    <location>
        <position position="1"/>
    </location>
</feature>
<keyword evidence="1" id="KW-0812">Transmembrane</keyword>
<sequence>SPKPSRVLFSINIYFLINFIYIYIYIYTSTYPFLNPLKTQKKKNHNFSHHQKQSIQKNSYKMALSRISTSILLMFVLFLASFSSSMEARKLLNWHEVKKVPNLRSLYLNALPKGRVPASSPSKKGHSYTTDEKLIARHLAAIDRILRSVPSPGVGH</sequence>
<dbReference type="AlphaFoldDB" id="A0ABD2SMP7"/>
<dbReference type="InterPro" id="IPR038930">
    <property type="entry name" value="CEP13/CEP14"/>
</dbReference>
<dbReference type="EMBL" id="JBJKTR010000014">
    <property type="protein sequence ID" value="KAL3345139.1"/>
    <property type="molecule type" value="Genomic_DNA"/>
</dbReference>
<comment type="caution">
    <text evidence="2">The sequence shown here is derived from an EMBL/GenBank/DDBJ whole genome shotgun (WGS) entry which is preliminary data.</text>
</comment>